<dbReference type="PANTHER" id="PTHR47633:SF4">
    <property type="entry name" value="MYOPALLADIN ISOFORM X1"/>
    <property type="match status" value="1"/>
</dbReference>
<comment type="caution">
    <text evidence="3">The sequence shown here is derived from an EMBL/GenBank/DDBJ whole genome shotgun (WGS) entry which is preliminary data.</text>
</comment>
<gene>
    <name evidence="3" type="ORF">PR048_026592</name>
</gene>
<dbReference type="PROSITE" id="PS50835">
    <property type="entry name" value="IG_LIKE"/>
    <property type="match status" value="1"/>
</dbReference>
<sequence length="358" mass="38088">MEPAAKSSPDKGLKDGHPVRPSQAVNFVNLPGGLVGLQIEAARPEDAGTYTLSVSNKLGEATAVAHVAVDAREKKPLFHCQLQPLAVVEGFPAKLEVKAVGHPPPAIKWTHNGKEVVPDGQHVKEVRLPDGTACLIIDKATPDDAGDYEVTASNEKGAVSSKGHLHVTGALIYISTGPLYPTFINSLFYPRASVVCGRVMATVSCVVETAGGGRIVTCDQKPLIREEYMSPACLERLGTPACANRLASVVVVKPQQHTVTSSGASQSGRSGRGIWNIPGKDRDAPEEKPNFLHELRDVSTDEGVPLVLGAPFIGNPIPDVTWTKDGVPFTPSDRVLLTCDGKKVRRKMSSITLPDPQI</sequence>
<dbReference type="InterPro" id="IPR003599">
    <property type="entry name" value="Ig_sub"/>
</dbReference>
<dbReference type="InterPro" id="IPR013783">
    <property type="entry name" value="Ig-like_fold"/>
</dbReference>
<evidence type="ECO:0000313" key="3">
    <source>
        <dbReference type="EMBL" id="KAJ8872976.1"/>
    </source>
</evidence>
<feature type="compositionally biased region" description="Basic and acidic residues" evidence="1">
    <location>
        <begin position="8"/>
        <end position="18"/>
    </location>
</feature>
<dbReference type="EMBL" id="JARBHB010000011">
    <property type="protein sequence ID" value="KAJ8872976.1"/>
    <property type="molecule type" value="Genomic_DNA"/>
</dbReference>
<dbReference type="InterPro" id="IPR036179">
    <property type="entry name" value="Ig-like_dom_sf"/>
</dbReference>
<dbReference type="Proteomes" id="UP001159363">
    <property type="component" value="Chromosome 10"/>
</dbReference>
<name>A0ABQ9GLS8_9NEOP</name>
<keyword evidence="4" id="KW-1185">Reference proteome</keyword>
<dbReference type="InterPro" id="IPR007110">
    <property type="entry name" value="Ig-like_dom"/>
</dbReference>
<dbReference type="Gene3D" id="2.60.40.10">
    <property type="entry name" value="Immunoglobulins"/>
    <property type="match status" value="3"/>
</dbReference>
<evidence type="ECO:0000259" key="2">
    <source>
        <dbReference type="PROSITE" id="PS50835"/>
    </source>
</evidence>
<dbReference type="PANTHER" id="PTHR47633">
    <property type="entry name" value="IMMUNOGLOBULIN"/>
    <property type="match status" value="1"/>
</dbReference>
<dbReference type="SMART" id="SM00409">
    <property type="entry name" value="IG"/>
    <property type="match status" value="2"/>
</dbReference>
<feature type="domain" description="Ig-like" evidence="2">
    <location>
        <begin position="76"/>
        <end position="166"/>
    </location>
</feature>
<feature type="region of interest" description="Disordered" evidence="1">
    <location>
        <begin position="258"/>
        <end position="286"/>
    </location>
</feature>
<organism evidence="3 4">
    <name type="scientific">Dryococelus australis</name>
    <dbReference type="NCBI Taxonomy" id="614101"/>
    <lineage>
        <taxon>Eukaryota</taxon>
        <taxon>Metazoa</taxon>
        <taxon>Ecdysozoa</taxon>
        <taxon>Arthropoda</taxon>
        <taxon>Hexapoda</taxon>
        <taxon>Insecta</taxon>
        <taxon>Pterygota</taxon>
        <taxon>Neoptera</taxon>
        <taxon>Polyneoptera</taxon>
        <taxon>Phasmatodea</taxon>
        <taxon>Verophasmatodea</taxon>
        <taxon>Anareolatae</taxon>
        <taxon>Phasmatidae</taxon>
        <taxon>Eurycanthinae</taxon>
        <taxon>Dryococelus</taxon>
    </lineage>
</organism>
<dbReference type="Pfam" id="PF07679">
    <property type="entry name" value="I-set"/>
    <property type="match status" value="3"/>
</dbReference>
<reference evidence="3 4" key="1">
    <citation type="submission" date="2023-02" db="EMBL/GenBank/DDBJ databases">
        <title>LHISI_Scaffold_Assembly.</title>
        <authorList>
            <person name="Stuart O.P."/>
            <person name="Cleave R."/>
            <person name="Magrath M.J.L."/>
            <person name="Mikheyev A.S."/>
        </authorList>
    </citation>
    <scope>NUCLEOTIDE SEQUENCE [LARGE SCALE GENOMIC DNA]</scope>
    <source>
        <strain evidence="3">Daus_M_001</strain>
        <tissue evidence="3">Leg muscle</tissue>
    </source>
</reference>
<feature type="region of interest" description="Disordered" evidence="1">
    <location>
        <begin position="1"/>
        <end position="20"/>
    </location>
</feature>
<dbReference type="SUPFAM" id="SSF48726">
    <property type="entry name" value="Immunoglobulin"/>
    <property type="match status" value="3"/>
</dbReference>
<feature type="non-terminal residue" evidence="3">
    <location>
        <position position="358"/>
    </location>
</feature>
<proteinExistence type="predicted"/>
<feature type="compositionally biased region" description="Low complexity" evidence="1">
    <location>
        <begin position="261"/>
        <end position="273"/>
    </location>
</feature>
<protein>
    <recommendedName>
        <fullName evidence="2">Ig-like domain-containing protein</fullName>
    </recommendedName>
</protein>
<accession>A0ABQ9GLS8</accession>
<dbReference type="InterPro" id="IPR013098">
    <property type="entry name" value="Ig_I-set"/>
</dbReference>
<evidence type="ECO:0000313" key="4">
    <source>
        <dbReference type="Proteomes" id="UP001159363"/>
    </source>
</evidence>
<evidence type="ECO:0000256" key="1">
    <source>
        <dbReference type="SAM" id="MobiDB-lite"/>
    </source>
</evidence>